<dbReference type="PANTHER" id="PTHR18034:SF3">
    <property type="entry name" value="PRE-MRNA-SPLICING FACTOR CWC22 HOMOLOG"/>
    <property type="match status" value="1"/>
</dbReference>
<dbReference type="GO" id="GO:0003723">
    <property type="term" value="F:RNA binding"/>
    <property type="evidence" value="ECO:0007669"/>
    <property type="project" value="InterPro"/>
</dbReference>
<dbReference type="InterPro" id="IPR050781">
    <property type="entry name" value="CWC22_splicing_factor"/>
</dbReference>
<evidence type="ECO:0000256" key="2">
    <source>
        <dbReference type="ARBA" id="ARBA00006856"/>
    </source>
</evidence>
<dbReference type="STRING" id="763406.A0A1E3NL22"/>
<evidence type="ECO:0000259" key="8">
    <source>
        <dbReference type="PROSITE" id="PS51366"/>
    </source>
</evidence>
<name>A0A1E3NL22_9ASCO</name>
<evidence type="ECO:0000313" key="9">
    <source>
        <dbReference type="EMBL" id="ODQ46821.1"/>
    </source>
</evidence>
<evidence type="ECO:0000256" key="5">
    <source>
        <dbReference type="ARBA" id="ARBA00023242"/>
    </source>
</evidence>
<proteinExistence type="inferred from homology"/>
<gene>
    <name evidence="9" type="ORF">PICMEDRAFT_72855</name>
</gene>
<dbReference type="InterPro" id="IPR003890">
    <property type="entry name" value="MIF4G-like_typ-3"/>
</dbReference>
<keyword evidence="3" id="KW-0507">mRNA processing</keyword>
<dbReference type="AlphaFoldDB" id="A0A1E3NL22"/>
<evidence type="ECO:0000256" key="6">
    <source>
        <dbReference type="ARBA" id="ARBA00040804"/>
    </source>
</evidence>
<feature type="compositionally biased region" description="Low complexity" evidence="7">
    <location>
        <begin position="567"/>
        <end position="587"/>
    </location>
</feature>
<evidence type="ECO:0000256" key="1">
    <source>
        <dbReference type="ARBA" id="ARBA00004123"/>
    </source>
</evidence>
<evidence type="ECO:0000256" key="7">
    <source>
        <dbReference type="SAM" id="MobiDB-lite"/>
    </source>
</evidence>
<comment type="subcellular location">
    <subcellularLocation>
        <location evidence="1">Nucleus</location>
    </subcellularLocation>
</comment>
<keyword evidence="5" id="KW-0539">Nucleus</keyword>
<evidence type="ECO:0000256" key="4">
    <source>
        <dbReference type="ARBA" id="ARBA00023187"/>
    </source>
</evidence>
<dbReference type="GO" id="GO:0071013">
    <property type="term" value="C:catalytic step 2 spliceosome"/>
    <property type="evidence" value="ECO:0007669"/>
    <property type="project" value="TreeGrafter"/>
</dbReference>
<dbReference type="SMART" id="SM00543">
    <property type="entry name" value="MIF4G"/>
    <property type="match status" value="1"/>
</dbReference>
<evidence type="ECO:0000256" key="3">
    <source>
        <dbReference type="ARBA" id="ARBA00022664"/>
    </source>
</evidence>
<dbReference type="GeneID" id="30180998"/>
<feature type="region of interest" description="Disordered" evidence="7">
    <location>
        <begin position="292"/>
        <end position="331"/>
    </location>
</feature>
<keyword evidence="10" id="KW-1185">Reference proteome</keyword>
<dbReference type="InterPro" id="IPR003891">
    <property type="entry name" value="Initiation_fac_eIF4g_MI"/>
</dbReference>
<evidence type="ECO:0000313" key="10">
    <source>
        <dbReference type="Proteomes" id="UP000094455"/>
    </source>
</evidence>
<feature type="compositionally biased region" description="Gly residues" evidence="7">
    <location>
        <begin position="655"/>
        <end position="664"/>
    </location>
</feature>
<dbReference type="PANTHER" id="PTHR18034">
    <property type="entry name" value="CELL CYCLE CONTROL PROTEIN CWF22-RELATED"/>
    <property type="match status" value="1"/>
</dbReference>
<dbReference type="Pfam" id="PF02847">
    <property type="entry name" value="MA3"/>
    <property type="match status" value="1"/>
</dbReference>
<protein>
    <recommendedName>
        <fullName evidence="6">Pre-mRNA-splicing factor CWC22</fullName>
    </recommendedName>
</protein>
<organism evidence="9 10">
    <name type="scientific">Pichia membranifaciens NRRL Y-2026</name>
    <dbReference type="NCBI Taxonomy" id="763406"/>
    <lineage>
        <taxon>Eukaryota</taxon>
        <taxon>Fungi</taxon>
        <taxon>Dikarya</taxon>
        <taxon>Ascomycota</taxon>
        <taxon>Saccharomycotina</taxon>
        <taxon>Pichiomycetes</taxon>
        <taxon>Pichiales</taxon>
        <taxon>Pichiaceae</taxon>
        <taxon>Pichia</taxon>
    </lineage>
</organism>
<feature type="compositionally biased region" description="Acidic residues" evidence="7">
    <location>
        <begin position="311"/>
        <end position="326"/>
    </location>
</feature>
<dbReference type="Proteomes" id="UP000094455">
    <property type="component" value="Unassembled WGS sequence"/>
</dbReference>
<feature type="domain" description="MI" evidence="8">
    <location>
        <begin position="345"/>
        <end position="463"/>
    </location>
</feature>
<keyword evidence="4" id="KW-0508">mRNA splicing</keyword>
<dbReference type="InterPro" id="IPR016024">
    <property type="entry name" value="ARM-type_fold"/>
</dbReference>
<dbReference type="OrthoDB" id="3938623at2759"/>
<dbReference type="RefSeq" id="XP_019017934.1">
    <property type="nucleotide sequence ID" value="XM_019164311.1"/>
</dbReference>
<reference evidence="9 10" key="1">
    <citation type="journal article" date="2016" name="Proc. Natl. Acad. Sci. U.S.A.">
        <title>Comparative genomics of biotechnologically important yeasts.</title>
        <authorList>
            <person name="Riley R."/>
            <person name="Haridas S."/>
            <person name="Wolfe K.H."/>
            <person name="Lopes M.R."/>
            <person name="Hittinger C.T."/>
            <person name="Goeker M."/>
            <person name="Salamov A.A."/>
            <person name="Wisecaver J.H."/>
            <person name="Long T.M."/>
            <person name="Calvey C.H."/>
            <person name="Aerts A.L."/>
            <person name="Barry K.W."/>
            <person name="Choi C."/>
            <person name="Clum A."/>
            <person name="Coughlan A.Y."/>
            <person name="Deshpande S."/>
            <person name="Douglass A.P."/>
            <person name="Hanson S.J."/>
            <person name="Klenk H.-P."/>
            <person name="LaButti K.M."/>
            <person name="Lapidus A."/>
            <person name="Lindquist E.A."/>
            <person name="Lipzen A.M."/>
            <person name="Meier-Kolthoff J.P."/>
            <person name="Ohm R.A."/>
            <person name="Otillar R.P."/>
            <person name="Pangilinan J.L."/>
            <person name="Peng Y."/>
            <person name="Rokas A."/>
            <person name="Rosa C.A."/>
            <person name="Scheuner C."/>
            <person name="Sibirny A.A."/>
            <person name="Slot J.C."/>
            <person name="Stielow J.B."/>
            <person name="Sun H."/>
            <person name="Kurtzman C.P."/>
            <person name="Blackwell M."/>
            <person name="Grigoriev I.V."/>
            <person name="Jeffries T.W."/>
        </authorList>
    </citation>
    <scope>NUCLEOTIDE SEQUENCE [LARGE SCALE GENOMIC DNA]</scope>
    <source>
        <strain evidence="9 10">NRRL Y-2026</strain>
    </source>
</reference>
<dbReference type="EMBL" id="KV454003">
    <property type="protein sequence ID" value="ODQ46821.1"/>
    <property type="molecule type" value="Genomic_DNA"/>
</dbReference>
<sequence>MYEKLQELLKLKSGGVYVPPAKLKALMAEVELEQDSEEYQKLQWETLKKKINSIINRVNKGNIKIMVIELFKLNLFRGRGALCKSLISSQQLSTAYTDVYSSLVSVLNSKIPEVGNLLIRRLIVRYKRLLKREDKYGCRAVLTFLSDLVIFHVCCLDLVMEIVLQLLEEPSDFKVELVLEILNICGVEMYDNESTWFDQVKNTLRNILSEDLVDSRSQLLIQSFFDTFNKKLKEGQALDEDLDLVDEDDYVVHKFSLKDRVQGDDQLDVFQYDKDYKQHNEKYNLLRKEILGSDVESEPEEKTGDNSDFSSDNEEDEEGDDDEETEDSKRLTVQIKDLTEQELTNYQKNVYLTVMSSMSPEEATHKLLRLPSIDPSRKEYMLVDMIVKCCAQEKVYSKYYGIIGECLVVMGKAWSGAFQQLFKENYENCYKFETALLRNIGAFWGHMLASDKLGWECLSAVKLTEKDTTSSGRIFLKFVFLKLLEESGINHLVERIEEAYIEPFVIGIFPKTDAENLRFSINFFTAIGLGKLTERMRVSLENLPVEAEAIADGDDDSDSSRGRSRSRSSSYSSYSSSRSRSYSRSRSASPKDEEKENRGRGREERSRSRSPADRERSFSRSRPTSPDRRPQRGQSTIPRGPRSHRGRGYNSRGSGYRGNRGRGFGSYNNNRGSRGYSSHSGYGNGRGRDY</sequence>
<dbReference type="Gene3D" id="1.25.40.180">
    <property type="match status" value="1"/>
</dbReference>
<comment type="similarity">
    <text evidence="2">Belongs to the CWC22 family.</text>
</comment>
<accession>A0A1E3NL22</accession>
<feature type="compositionally biased region" description="Low complexity" evidence="7">
    <location>
        <begin position="665"/>
        <end position="681"/>
    </location>
</feature>
<dbReference type="GO" id="GO:0000398">
    <property type="term" value="P:mRNA splicing, via spliceosome"/>
    <property type="evidence" value="ECO:0007669"/>
    <property type="project" value="TreeGrafter"/>
</dbReference>
<dbReference type="SUPFAM" id="SSF48371">
    <property type="entry name" value="ARM repeat"/>
    <property type="match status" value="1"/>
</dbReference>
<dbReference type="SMART" id="SM00544">
    <property type="entry name" value="MA3"/>
    <property type="match status" value="1"/>
</dbReference>
<feature type="compositionally biased region" description="Basic and acidic residues" evidence="7">
    <location>
        <begin position="589"/>
        <end position="618"/>
    </location>
</feature>
<dbReference type="PROSITE" id="PS51366">
    <property type="entry name" value="MI"/>
    <property type="match status" value="1"/>
</dbReference>
<dbReference type="Pfam" id="PF02854">
    <property type="entry name" value="MIF4G"/>
    <property type="match status" value="1"/>
</dbReference>
<feature type="region of interest" description="Disordered" evidence="7">
    <location>
        <begin position="551"/>
        <end position="690"/>
    </location>
</feature>